<dbReference type="Pfam" id="PF13855">
    <property type="entry name" value="LRR_8"/>
    <property type="match status" value="1"/>
</dbReference>
<keyword evidence="9" id="KW-0342">GTP-binding</keyword>
<reference evidence="13 14" key="1">
    <citation type="submission" date="2017-06" db="EMBL/GenBank/DDBJ databases">
        <title>Novel microbial phyla capable of carbon fixation and sulfur reduction in deep-sea sediments.</title>
        <authorList>
            <person name="Huang J."/>
            <person name="Baker B."/>
            <person name="Wang Y."/>
        </authorList>
    </citation>
    <scope>NUCLEOTIDE SEQUENCE [LARGE SCALE GENOMIC DNA]</scope>
    <source>
        <strain evidence="13">B3_LCP</strain>
    </source>
</reference>
<keyword evidence="6" id="KW-0547">Nucleotide-binding</keyword>
<dbReference type="Gene3D" id="1.10.10.10">
    <property type="entry name" value="Winged helix-like DNA-binding domain superfamily/Winged helix DNA-binding domain"/>
    <property type="match status" value="1"/>
</dbReference>
<dbReference type="Gene3D" id="3.30.310.200">
    <property type="match status" value="1"/>
</dbReference>
<dbReference type="SUPFAM" id="SSF52058">
    <property type="entry name" value="L domain-like"/>
    <property type="match status" value="1"/>
</dbReference>
<evidence type="ECO:0000256" key="3">
    <source>
        <dbReference type="ARBA" id="ARBA00022614"/>
    </source>
</evidence>
<dbReference type="PANTHER" id="PTHR48051">
    <property type="match status" value="1"/>
</dbReference>
<dbReference type="InterPro" id="IPR027417">
    <property type="entry name" value="P-loop_NTPase"/>
</dbReference>
<keyword evidence="2" id="KW-0723">Serine/threonine-protein kinase</keyword>
<evidence type="ECO:0000313" key="14">
    <source>
        <dbReference type="Proteomes" id="UP000319619"/>
    </source>
</evidence>
<dbReference type="Pfam" id="PF25497">
    <property type="entry name" value="COR-B"/>
    <property type="match status" value="1"/>
</dbReference>
<evidence type="ECO:0000256" key="7">
    <source>
        <dbReference type="ARBA" id="ARBA00022777"/>
    </source>
</evidence>
<keyword evidence="7" id="KW-0418">Kinase</keyword>
<evidence type="ECO:0000256" key="2">
    <source>
        <dbReference type="ARBA" id="ARBA00022527"/>
    </source>
</evidence>
<dbReference type="InterPro" id="IPR036388">
    <property type="entry name" value="WH-like_DNA-bd_sf"/>
</dbReference>
<dbReference type="InterPro" id="IPR055414">
    <property type="entry name" value="LRR_R13L4/SHOC2-like"/>
</dbReference>
<dbReference type="Gene3D" id="3.30.70.1390">
    <property type="entry name" value="ROC domain from the Parkinson's disease-associated leucine-rich repeat kinase 2"/>
    <property type="match status" value="1"/>
</dbReference>
<dbReference type="EMBL" id="NJBN01000005">
    <property type="protein sequence ID" value="TKJ40235.1"/>
    <property type="molecule type" value="Genomic_DNA"/>
</dbReference>
<evidence type="ECO:0000313" key="13">
    <source>
        <dbReference type="EMBL" id="TKJ40235.1"/>
    </source>
</evidence>
<dbReference type="GO" id="GO:0005524">
    <property type="term" value="F:ATP binding"/>
    <property type="evidence" value="ECO:0007669"/>
    <property type="project" value="UniProtKB-KW"/>
</dbReference>
<evidence type="ECO:0000256" key="6">
    <source>
        <dbReference type="ARBA" id="ARBA00022741"/>
    </source>
</evidence>
<evidence type="ECO:0000256" key="11">
    <source>
        <dbReference type="ARBA" id="ARBA00048679"/>
    </source>
</evidence>
<feature type="domain" description="Roc" evidence="12">
    <location>
        <begin position="214"/>
        <end position="384"/>
    </location>
</feature>
<evidence type="ECO:0000256" key="9">
    <source>
        <dbReference type="ARBA" id="ARBA00023134"/>
    </source>
</evidence>
<dbReference type="PROSITE" id="PS51424">
    <property type="entry name" value="ROC"/>
    <property type="match status" value="1"/>
</dbReference>
<dbReference type="GO" id="GO:0004674">
    <property type="term" value="F:protein serine/threonine kinase activity"/>
    <property type="evidence" value="ECO:0007669"/>
    <property type="project" value="UniProtKB-KW"/>
</dbReference>
<dbReference type="Gene3D" id="3.80.10.10">
    <property type="entry name" value="Ribonuclease Inhibitor"/>
    <property type="match status" value="1"/>
</dbReference>
<dbReference type="SUPFAM" id="SSF52540">
    <property type="entry name" value="P-loop containing nucleoside triphosphate hydrolases"/>
    <property type="match status" value="1"/>
</dbReference>
<organism evidence="13 14">
    <name type="scientific">candidate division LCP-89 bacterium B3_LCP</name>
    <dbReference type="NCBI Taxonomy" id="2012998"/>
    <lineage>
        <taxon>Bacteria</taxon>
        <taxon>Pseudomonadati</taxon>
        <taxon>Bacteria division LCP-89</taxon>
    </lineage>
</organism>
<dbReference type="Proteomes" id="UP000319619">
    <property type="component" value="Unassembled WGS sequence"/>
</dbReference>
<sequence length="925" mass="106351">MTKKQLLKIIEKAARDEVTTLDLSSKKITELPPEIGNLTNLTYLYLANNQLTSLPPEIGNLTNLTNLYLDYNQLTSLPSEFGNLTNIINLSLSDNQLNSLPPEIGNLTSFEFLYLNRNQLTTLPSELGNLTDLGALDLANNQLTSLPPEIGNLTNLFRLALDGNYLTSLPPEIGKLTNLTVLSIYEISLTDPPPDIVSQGIAAILTYLREKLVSQQQQWLSKLLLVGEGGVGKTSLLHCLKGEKFDDHEETTPGVVIRKLDLDHPKEKGVTMRLNCWDFAGQSISHATHQFFLTNRSLFLLVWNARHGWEQGKLHYWLDTIKAKAPESPVMIVATHIDQHHADLALEDLKRKYPQVKGHWAVSNRDGTGIEELKQAITEQAADLPLMGENWPSKWLNTAEAIRGNDRQWISSKEFWDILKDNEIEEKEAKVLAQWLHELGDILFFKDDEELKGLVILKPQWVTDHINRVLISKDVKEGDGILHRTHMEDLWSDLDPTMQEHFLKLMEKFDLSYRTLENRQISIVVERLSKDEPKIFQKDWDAAAAGEFCREISMKFYLNTIPAGIPTWFIARTHRFTTNTHWRYGALFAEGEEQKHYGSIRSHSFERYLQLNVRGALPYNFFALLRDGLELTLNRFPGLDIKRTVPCPCENGGKCVHEFDLTHVERAVKAGEKTLQCYNTFKEIPVHDLILGTQLRVPTDDSNLLMRILKELEEISQNQEKTYELLQILSWAQREFIKDYYDIQRYGETHCPNVFVLRPVESDGWLKKSFQQKVELQLYCQAPGCWHPTKEGGRYIIKEPAGWLSKMAPYIGKLVSVLKFAAPIAGPWMAVAWPEYEKLFHHDIELMKELANKLPESKKFFENGDIRGYDVSDHPARFEGADLRELRQLLDKEDDRQLWGGLRKTETPEGHFLWLCEEHAREYKR</sequence>
<dbReference type="Pfam" id="PF23598">
    <property type="entry name" value="LRR_14"/>
    <property type="match status" value="1"/>
</dbReference>
<dbReference type="SMART" id="SM00175">
    <property type="entry name" value="RAB"/>
    <property type="match status" value="1"/>
</dbReference>
<dbReference type="GO" id="GO:0005737">
    <property type="term" value="C:cytoplasm"/>
    <property type="evidence" value="ECO:0007669"/>
    <property type="project" value="TreeGrafter"/>
</dbReference>
<dbReference type="EC" id="2.7.11.1" evidence="1"/>
<dbReference type="InterPro" id="IPR001611">
    <property type="entry name" value="Leu-rich_rpt"/>
</dbReference>
<comment type="catalytic activity">
    <reaction evidence="11">
        <text>L-seryl-[protein] + ATP = O-phospho-L-seryl-[protein] + ADP + H(+)</text>
        <dbReference type="Rhea" id="RHEA:17989"/>
        <dbReference type="Rhea" id="RHEA-COMP:9863"/>
        <dbReference type="Rhea" id="RHEA-COMP:11604"/>
        <dbReference type="ChEBI" id="CHEBI:15378"/>
        <dbReference type="ChEBI" id="CHEBI:29999"/>
        <dbReference type="ChEBI" id="CHEBI:30616"/>
        <dbReference type="ChEBI" id="CHEBI:83421"/>
        <dbReference type="ChEBI" id="CHEBI:456216"/>
        <dbReference type="EC" id="2.7.11.1"/>
    </reaction>
</comment>
<accession>A0A532UZ50</accession>
<dbReference type="AlphaFoldDB" id="A0A532UZ50"/>
<dbReference type="InterPro" id="IPR003591">
    <property type="entry name" value="Leu-rich_rpt_typical-subtyp"/>
</dbReference>
<comment type="caution">
    <text evidence="13">The sequence shown here is derived from an EMBL/GenBank/DDBJ whole genome shotgun (WGS) entry which is preliminary data.</text>
</comment>
<dbReference type="Pfam" id="PF16095">
    <property type="entry name" value="COR-A"/>
    <property type="match status" value="1"/>
</dbReference>
<name>A0A532UZ50_UNCL8</name>
<proteinExistence type="predicted"/>
<keyword evidence="8" id="KW-0067">ATP-binding</keyword>
<gene>
    <name evidence="13" type="ORF">CEE37_07880</name>
</gene>
<evidence type="ECO:0000256" key="10">
    <source>
        <dbReference type="ARBA" id="ARBA00047899"/>
    </source>
</evidence>
<dbReference type="InterPro" id="IPR032675">
    <property type="entry name" value="LRR_dom_sf"/>
</dbReference>
<comment type="catalytic activity">
    <reaction evidence="10">
        <text>L-threonyl-[protein] + ATP = O-phospho-L-threonyl-[protein] + ADP + H(+)</text>
        <dbReference type="Rhea" id="RHEA:46608"/>
        <dbReference type="Rhea" id="RHEA-COMP:11060"/>
        <dbReference type="Rhea" id="RHEA-COMP:11605"/>
        <dbReference type="ChEBI" id="CHEBI:15378"/>
        <dbReference type="ChEBI" id="CHEBI:30013"/>
        <dbReference type="ChEBI" id="CHEBI:30616"/>
        <dbReference type="ChEBI" id="CHEBI:61977"/>
        <dbReference type="ChEBI" id="CHEBI:456216"/>
        <dbReference type="EC" id="2.7.11.1"/>
    </reaction>
</comment>
<evidence type="ECO:0000259" key="12">
    <source>
        <dbReference type="PROSITE" id="PS51424"/>
    </source>
</evidence>
<dbReference type="PROSITE" id="PS51419">
    <property type="entry name" value="RAB"/>
    <property type="match status" value="1"/>
</dbReference>
<dbReference type="Gene3D" id="1.10.10.2200">
    <property type="match status" value="1"/>
</dbReference>
<dbReference type="InterPro" id="IPR057263">
    <property type="entry name" value="COR-B"/>
</dbReference>
<dbReference type="InterPro" id="IPR020859">
    <property type="entry name" value="ROC"/>
</dbReference>
<dbReference type="InterPro" id="IPR032171">
    <property type="entry name" value="COR-A"/>
</dbReference>
<dbReference type="PROSITE" id="PS51450">
    <property type="entry name" value="LRR"/>
    <property type="match status" value="3"/>
</dbReference>
<dbReference type="PRINTS" id="PR00449">
    <property type="entry name" value="RASTRNSFRMNG"/>
</dbReference>
<protein>
    <recommendedName>
        <fullName evidence="1">non-specific serine/threonine protein kinase</fullName>
        <ecNumber evidence="1">2.7.11.1</ecNumber>
    </recommendedName>
</protein>
<keyword evidence="4" id="KW-0808">Transferase</keyword>
<dbReference type="Pfam" id="PF08477">
    <property type="entry name" value="Roc"/>
    <property type="match status" value="1"/>
</dbReference>
<dbReference type="SMART" id="SM00369">
    <property type="entry name" value="LRR_TYP"/>
    <property type="match status" value="6"/>
</dbReference>
<evidence type="ECO:0000256" key="1">
    <source>
        <dbReference type="ARBA" id="ARBA00012513"/>
    </source>
</evidence>
<keyword evidence="3" id="KW-0433">Leucine-rich repeat</keyword>
<evidence type="ECO:0000256" key="8">
    <source>
        <dbReference type="ARBA" id="ARBA00022840"/>
    </source>
</evidence>
<dbReference type="InterPro" id="IPR050216">
    <property type="entry name" value="LRR_domain-containing"/>
</dbReference>
<evidence type="ECO:0000256" key="4">
    <source>
        <dbReference type="ARBA" id="ARBA00022679"/>
    </source>
</evidence>
<keyword evidence="5" id="KW-0677">Repeat</keyword>
<dbReference type="Gene3D" id="3.40.50.300">
    <property type="entry name" value="P-loop containing nucleotide triphosphate hydrolases"/>
    <property type="match status" value="1"/>
</dbReference>
<dbReference type="PANTHER" id="PTHR48051:SF1">
    <property type="entry name" value="RAS SUPPRESSOR PROTEIN 1"/>
    <property type="match status" value="1"/>
</dbReference>
<evidence type="ECO:0000256" key="5">
    <source>
        <dbReference type="ARBA" id="ARBA00022737"/>
    </source>
</evidence>